<gene>
    <name evidence="3" type="ORF">CA836_03055</name>
</gene>
<accession>A0A2C6B3H0</accession>
<feature type="domain" description="AAA+ ATPase" evidence="2">
    <location>
        <begin position="113"/>
        <end position="332"/>
    </location>
</feature>
<dbReference type="GO" id="GO:0005524">
    <property type="term" value="F:ATP binding"/>
    <property type="evidence" value="ECO:0007669"/>
    <property type="project" value="InterPro"/>
</dbReference>
<evidence type="ECO:0000313" key="4">
    <source>
        <dbReference type="Proteomes" id="UP000223525"/>
    </source>
</evidence>
<sequence>MEQLNENFCSLGQSTSYYTNLKYFLPDNYIEILNRLNDIATNNDLRKKFINEDGVKNSLLRESSAYKALEEANFYLINKTNLNDLSFTLNYKAPYSDKETNINFNFKKNDIFPYRINVLVGKNGTGKTYLLTRLANLLSGLTDDYEDYNTFFLGNRPAFEKIISISYSAFDNFKKKRAGESLYSYVYCGIQSEKGNLSLDNLKDNFKESLKKVKDLDRYENLKLVLNELMENENDKIIEKIDKMEFDEIKWSSGQHILISTITEVLANIEAESILLFDEPEIHLHPNAIANVMRMFNKMLEIYNSYAIFATHSPIILQELLSEKVVILQRIHNILLSRKPKIECFGESISEIVSEIFNVLPSESSYKDILISASSKMSESEILEFFQGKLGLNAKVFLKSLYKGK</sequence>
<feature type="coiled-coil region" evidence="1">
    <location>
        <begin position="216"/>
        <end position="247"/>
    </location>
</feature>
<dbReference type="InterPro" id="IPR051396">
    <property type="entry name" value="Bact_Antivir_Def_Nuclease"/>
</dbReference>
<keyword evidence="1" id="KW-0175">Coiled coil</keyword>
<dbReference type="SMART" id="SM00382">
    <property type="entry name" value="AAA"/>
    <property type="match status" value="1"/>
</dbReference>
<reference evidence="3 4" key="1">
    <citation type="submission" date="2017-06" db="EMBL/GenBank/DDBJ databases">
        <title>Draft genome sequence of Fusobacterium nucleatum subsp. polymorphum KCOM 1248 (=ChDC F113).</title>
        <authorList>
            <person name="Kook J.-K."/>
            <person name="Park S.-N."/>
            <person name="Lim Y.K."/>
            <person name="Roh H."/>
        </authorList>
    </citation>
    <scope>NUCLEOTIDE SEQUENCE [LARGE SCALE GENOMIC DNA]</scope>
    <source>
        <strain evidence="4">KCOM 1248 (ChDC F113)</strain>
    </source>
</reference>
<dbReference type="RefSeq" id="WP_099002516.1">
    <property type="nucleotide sequence ID" value="NZ_NIRK01000001.1"/>
</dbReference>
<dbReference type="Proteomes" id="UP000223525">
    <property type="component" value="Unassembled WGS sequence"/>
</dbReference>
<evidence type="ECO:0000256" key="1">
    <source>
        <dbReference type="SAM" id="Coils"/>
    </source>
</evidence>
<dbReference type="AlphaFoldDB" id="A0A2C6B3H0"/>
<proteinExistence type="predicted"/>
<dbReference type="InterPro" id="IPR027417">
    <property type="entry name" value="P-loop_NTPase"/>
</dbReference>
<dbReference type="EMBL" id="NIRK01000001">
    <property type="protein sequence ID" value="PHH98802.1"/>
    <property type="molecule type" value="Genomic_DNA"/>
</dbReference>
<dbReference type="Pfam" id="PF13304">
    <property type="entry name" value="AAA_21"/>
    <property type="match status" value="1"/>
</dbReference>
<evidence type="ECO:0000313" key="3">
    <source>
        <dbReference type="EMBL" id="PHH98802.1"/>
    </source>
</evidence>
<comment type="caution">
    <text evidence="3">The sequence shown here is derived from an EMBL/GenBank/DDBJ whole genome shotgun (WGS) entry which is preliminary data.</text>
</comment>
<dbReference type="PANTHER" id="PTHR43581:SF2">
    <property type="entry name" value="EXCINUCLEASE ATPASE SUBUNIT"/>
    <property type="match status" value="1"/>
</dbReference>
<name>A0A2C6B3H0_FUSNP</name>
<dbReference type="InterPro" id="IPR003593">
    <property type="entry name" value="AAA+_ATPase"/>
</dbReference>
<organism evidence="3 4">
    <name type="scientific">Fusobacterium nucleatum subsp. polymorphum</name>
    <name type="common">Fusobacterium polymorphum</name>
    <dbReference type="NCBI Taxonomy" id="76857"/>
    <lineage>
        <taxon>Bacteria</taxon>
        <taxon>Fusobacteriati</taxon>
        <taxon>Fusobacteriota</taxon>
        <taxon>Fusobacteriia</taxon>
        <taxon>Fusobacteriales</taxon>
        <taxon>Fusobacteriaceae</taxon>
        <taxon>Fusobacterium</taxon>
    </lineage>
</organism>
<dbReference type="Gene3D" id="3.40.50.300">
    <property type="entry name" value="P-loop containing nucleotide triphosphate hydrolases"/>
    <property type="match status" value="1"/>
</dbReference>
<protein>
    <recommendedName>
        <fullName evidence="2">AAA+ ATPase domain-containing protein</fullName>
    </recommendedName>
</protein>
<dbReference type="GO" id="GO:0016887">
    <property type="term" value="F:ATP hydrolysis activity"/>
    <property type="evidence" value="ECO:0007669"/>
    <property type="project" value="InterPro"/>
</dbReference>
<dbReference type="InterPro" id="IPR003959">
    <property type="entry name" value="ATPase_AAA_core"/>
</dbReference>
<evidence type="ECO:0000259" key="2">
    <source>
        <dbReference type="SMART" id="SM00382"/>
    </source>
</evidence>
<dbReference type="PANTHER" id="PTHR43581">
    <property type="entry name" value="ATP/GTP PHOSPHATASE"/>
    <property type="match status" value="1"/>
</dbReference>
<dbReference type="SUPFAM" id="SSF52540">
    <property type="entry name" value="P-loop containing nucleoside triphosphate hydrolases"/>
    <property type="match status" value="1"/>
</dbReference>